<proteinExistence type="predicted"/>
<accession>A0ABZ2P379</accession>
<reference evidence="1" key="2">
    <citation type="submission" date="2024-03" db="EMBL/GenBank/DDBJ databases">
        <authorList>
            <person name="Bromfield E.S.P."/>
            <person name="Cloutier S."/>
        </authorList>
    </citation>
    <scope>NUCLEOTIDE SEQUENCE</scope>
    <source>
        <strain evidence="1">5S5</strain>
    </source>
</reference>
<keyword evidence="2" id="KW-1185">Reference proteome</keyword>
<dbReference type="RefSeq" id="WP_338692204.1">
    <property type="nucleotide sequence ID" value="NZ_CP147708.1"/>
</dbReference>
<dbReference type="Proteomes" id="UP001432046">
    <property type="component" value="Chromosome"/>
</dbReference>
<sequence length="85" mass="9472">MAADATWFDTARGEAIYVGNAFCERVSAWPTVNELMQLTRDELCDLAGRIEGTLSSFERGTAERVNALTSLDNIRRVMVSRGLHH</sequence>
<evidence type="ECO:0000313" key="1">
    <source>
        <dbReference type="EMBL" id="WXC81176.1"/>
    </source>
</evidence>
<reference evidence="1" key="1">
    <citation type="journal article" date="2021" name="Int. J. Syst. Evol. Microbiol.">
        <title>Bradyrhizobium septentrionale sp. nov. (sv. septentrionale) and Bradyrhizobium quebecense sp. nov. (sv. septentrionale) associated with legumes native to Canada possess rearranged symbiosis genes and numerous insertion sequences.</title>
        <authorList>
            <person name="Bromfield E.S.P."/>
            <person name="Cloutier S."/>
        </authorList>
    </citation>
    <scope>NUCLEOTIDE SEQUENCE</scope>
    <source>
        <strain evidence="1">5S5</strain>
    </source>
</reference>
<dbReference type="EMBL" id="CP147711">
    <property type="protein sequence ID" value="WXC81176.1"/>
    <property type="molecule type" value="Genomic_DNA"/>
</dbReference>
<name>A0ABZ2P379_9BRAD</name>
<protein>
    <submittedName>
        <fullName evidence="1">Uncharacterized protein</fullName>
    </submittedName>
</protein>
<evidence type="ECO:0000313" key="2">
    <source>
        <dbReference type="Proteomes" id="UP001432046"/>
    </source>
</evidence>
<organism evidence="1 2">
    <name type="scientific">Bradyrhizobium septentrionale</name>
    <dbReference type="NCBI Taxonomy" id="1404411"/>
    <lineage>
        <taxon>Bacteria</taxon>
        <taxon>Pseudomonadati</taxon>
        <taxon>Pseudomonadota</taxon>
        <taxon>Alphaproteobacteria</taxon>
        <taxon>Hyphomicrobiales</taxon>
        <taxon>Nitrobacteraceae</taxon>
        <taxon>Bradyrhizobium</taxon>
    </lineage>
</organism>
<gene>
    <name evidence="1" type="ORF">WDK88_05950</name>
</gene>